<evidence type="ECO:0000313" key="2">
    <source>
        <dbReference type="EMBL" id="EXY91875.1"/>
    </source>
</evidence>
<comment type="caution">
    <text evidence="2">The sequence shown here is derived from an EMBL/GenBank/DDBJ whole genome shotgun (WGS) entry which is preliminary data.</text>
</comment>
<name>A0A015XGY0_BACFG</name>
<organism evidence="2 3">
    <name type="scientific">Bacteroides fragilis str. 3998T(B)3</name>
    <dbReference type="NCBI Taxonomy" id="1339316"/>
    <lineage>
        <taxon>Bacteria</taxon>
        <taxon>Pseudomonadati</taxon>
        <taxon>Bacteroidota</taxon>
        <taxon>Bacteroidia</taxon>
        <taxon>Bacteroidales</taxon>
        <taxon>Bacteroidaceae</taxon>
        <taxon>Bacteroides</taxon>
    </lineage>
</organism>
<dbReference type="PATRIC" id="fig|1339316.3.peg.1389"/>
<dbReference type="AlphaFoldDB" id="A0A015XGY0"/>
<feature type="compositionally biased region" description="Polar residues" evidence="1">
    <location>
        <begin position="1"/>
        <end position="12"/>
    </location>
</feature>
<gene>
    <name evidence="2" type="ORF">M125_1427</name>
</gene>
<evidence type="ECO:0000313" key="3">
    <source>
        <dbReference type="Proteomes" id="UP000020773"/>
    </source>
</evidence>
<dbReference type="Proteomes" id="UP000020773">
    <property type="component" value="Unassembled WGS sequence"/>
</dbReference>
<sequence length="38" mass="4237">MQEMQFKTTESGATAHICTDKNRCGDGQESQTEENTET</sequence>
<protein>
    <submittedName>
        <fullName evidence="2">Uncharacterized protein</fullName>
    </submittedName>
</protein>
<evidence type="ECO:0000256" key="1">
    <source>
        <dbReference type="SAM" id="MobiDB-lite"/>
    </source>
</evidence>
<dbReference type="EMBL" id="JGDB01000027">
    <property type="protein sequence ID" value="EXY91875.1"/>
    <property type="molecule type" value="Genomic_DNA"/>
</dbReference>
<reference evidence="2 3" key="1">
    <citation type="submission" date="2014-02" db="EMBL/GenBank/DDBJ databases">
        <authorList>
            <person name="Sears C."/>
            <person name="Carroll K."/>
            <person name="Sack B.R."/>
            <person name="Qadri F."/>
            <person name="Myers L.L."/>
            <person name="Chung G.-T."/>
            <person name="Escheverria P."/>
            <person name="Fraser C.M."/>
            <person name="Sadzewicz L."/>
            <person name="Shefchek K.A."/>
            <person name="Tallon L."/>
            <person name="Das S.P."/>
            <person name="Daugherty S."/>
            <person name="Mongodin E.F."/>
        </authorList>
    </citation>
    <scope>NUCLEOTIDE SEQUENCE [LARGE SCALE GENOMIC DNA]</scope>
    <source>
        <strain evidence="3">3998T(B)3</strain>
    </source>
</reference>
<accession>A0A015XGY0</accession>
<proteinExistence type="predicted"/>
<feature type="region of interest" description="Disordered" evidence="1">
    <location>
        <begin position="1"/>
        <end position="38"/>
    </location>
</feature>